<evidence type="ECO:0000313" key="2">
    <source>
        <dbReference type="EMBL" id="AGA65573.1"/>
    </source>
</evidence>
<evidence type="ECO:0000313" key="3">
    <source>
        <dbReference type="Proteomes" id="UP000010793"/>
    </source>
</evidence>
<organism evidence="2 3">
    <name type="scientific">Brachyspira pilosicoli P43/6/78</name>
    <dbReference type="NCBI Taxonomy" id="1042417"/>
    <lineage>
        <taxon>Bacteria</taxon>
        <taxon>Pseudomonadati</taxon>
        <taxon>Spirochaetota</taxon>
        <taxon>Spirochaetia</taxon>
        <taxon>Brachyspirales</taxon>
        <taxon>Brachyspiraceae</taxon>
        <taxon>Brachyspira</taxon>
    </lineage>
</organism>
<keyword evidence="1" id="KW-1133">Transmembrane helix</keyword>
<evidence type="ECO:0000256" key="1">
    <source>
        <dbReference type="SAM" id="Phobius"/>
    </source>
</evidence>
<dbReference type="GeneID" id="56438963"/>
<proteinExistence type="predicted"/>
<gene>
    <name evidence="2" type="ORF">BPP43_01105</name>
</gene>
<feature type="transmembrane region" description="Helical" evidence="1">
    <location>
        <begin position="56"/>
        <end position="76"/>
    </location>
</feature>
<keyword evidence="3" id="KW-1185">Reference proteome</keyword>
<dbReference type="Proteomes" id="UP000010793">
    <property type="component" value="Chromosome"/>
</dbReference>
<dbReference type="EMBL" id="CP002873">
    <property type="protein sequence ID" value="AGA65573.1"/>
    <property type="molecule type" value="Genomic_DNA"/>
</dbReference>
<protein>
    <recommendedName>
        <fullName evidence="4">DUF2225 domain-containing protein</fullName>
    </recommendedName>
</protein>
<accession>A0A3B6VI14</accession>
<reference evidence="2 3" key="1">
    <citation type="journal article" date="2013" name="Genome Announc.">
        <title>Complete Genome Sequence of the Porcine Strain Brachyspira pilosicoli P43/6/78(T.).</title>
        <authorList>
            <person name="Lin C."/>
            <person name="den Bakker H.C."/>
            <person name="Suzuki H."/>
            <person name="Lefebure T."/>
            <person name="Ponnala L."/>
            <person name="Sun Q."/>
            <person name="Stanhope M.J."/>
            <person name="Wiedmann M."/>
            <person name="Duhamel G.E."/>
        </authorList>
    </citation>
    <scope>NUCLEOTIDE SEQUENCE [LARGE SCALE GENOMIC DNA]</scope>
    <source>
        <strain evidence="2 3">P43/6/78</strain>
    </source>
</reference>
<dbReference type="KEGG" id="bpip:BPP43_01105"/>
<dbReference type="AlphaFoldDB" id="A0A3B6VI14"/>
<evidence type="ECO:0008006" key="4">
    <source>
        <dbReference type="Google" id="ProtNLM"/>
    </source>
</evidence>
<sequence length="292" mass="33528">MAEELKISYFEKNPRTCPVCNKEFYHEMLLTGGGRLIAGNLRDDLRRTYEKSKKYGAVYPLIYVVAVCPHCLYAAFQEDFNMVDSHKIKEAFDSYEQRSKYMHEFFGPDIDFKKNRNLISGAASYFLALDGYRYHTKDSAPTLKKALSSLRLSWTLEDLASIYPNDNYDKLIPFFQYKASEFYTEAIEYMQNGKESFDKLKSFGPDIDNNFGYEGMLYMGALLGTDASKFIPDPNVKAKTLVQAKRKISKIFGSGKSSKSKPSALLEKIKELHTRISEELTYLNENYGINVD</sequence>
<name>A0A3B6VI14_BRAPL</name>
<keyword evidence="1" id="KW-0812">Transmembrane</keyword>
<dbReference type="InterPro" id="IPR018708">
    <property type="entry name" value="DUF2225"/>
</dbReference>
<keyword evidence="1" id="KW-0472">Membrane</keyword>
<dbReference type="RefSeq" id="WP_013243344.1">
    <property type="nucleotide sequence ID" value="NC_019908.1"/>
</dbReference>
<dbReference type="Pfam" id="PF09986">
    <property type="entry name" value="DUF2225"/>
    <property type="match status" value="1"/>
</dbReference>